<gene>
    <name evidence="1" type="ORF">L1987_56536</name>
</gene>
<organism evidence="1 2">
    <name type="scientific">Smallanthus sonchifolius</name>
    <dbReference type="NCBI Taxonomy" id="185202"/>
    <lineage>
        <taxon>Eukaryota</taxon>
        <taxon>Viridiplantae</taxon>
        <taxon>Streptophyta</taxon>
        <taxon>Embryophyta</taxon>
        <taxon>Tracheophyta</taxon>
        <taxon>Spermatophyta</taxon>
        <taxon>Magnoliopsida</taxon>
        <taxon>eudicotyledons</taxon>
        <taxon>Gunneridae</taxon>
        <taxon>Pentapetalae</taxon>
        <taxon>asterids</taxon>
        <taxon>campanulids</taxon>
        <taxon>Asterales</taxon>
        <taxon>Asteraceae</taxon>
        <taxon>Asteroideae</taxon>
        <taxon>Heliantheae alliance</taxon>
        <taxon>Millerieae</taxon>
        <taxon>Smallanthus</taxon>
    </lineage>
</organism>
<comment type="caution">
    <text evidence="1">The sequence shown here is derived from an EMBL/GenBank/DDBJ whole genome shotgun (WGS) entry which is preliminary data.</text>
</comment>
<keyword evidence="2" id="KW-1185">Reference proteome</keyword>
<dbReference type="EMBL" id="CM042035">
    <property type="protein sequence ID" value="KAI3756714.1"/>
    <property type="molecule type" value="Genomic_DNA"/>
</dbReference>
<evidence type="ECO:0000313" key="2">
    <source>
        <dbReference type="Proteomes" id="UP001056120"/>
    </source>
</evidence>
<accession>A0ACB9ECM2</accession>
<reference evidence="2" key="1">
    <citation type="journal article" date="2022" name="Mol. Ecol. Resour.">
        <title>The genomes of chicory, endive, great burdock and yacon provide insights into Asteraceae palaeo-polyploidization history and plant inulin production.</title>
        <authorList>
            <person name="Fan W."/>
            <person name="Wang S."/>
            <person name="Wang H."/>
            <person name="Wang A."/>
            <person name="Jiang F."/>
            <person name="Liu H."/>
            <person name="Zhao H."/>
            <person name="Xu D."/>
            <person name="Zhang Y."/>
        </authorList>
    </citation>
    <scope>NUCLEOTIDE SEQUENCE [LARGE SCALE GENOMIC DNA]</scope>
    <source>
        <strain evidence="2">cv. Yunnan</strain>
    </source>
</reference>
<sequence>MRTLFISTSNRNSLVSRVGGRLDNLIVLPRQFFQRFAVGFRDQKRKYYSEEIDHTEKDERVPVASVGLFRVCALRSVEKPIGANDGASFSGGCRDTVASGPEPCWEDFNWDHKSGRVRAKVGEEERQGVHDDEADAVLITAKRYKRLSFRHPVNLTDSTHCGTRRDPPYAT</sequence>
<name>A0ACB9ECM2_9ASTR</name>
<reference evidence="1 2" key="2">
    <citation type="journal article" date="2022" name="Mol. Ecol. Resour.">
        <title>The genomes of chicory, endive, great burdock and yacon provide insights into Asteraceae paleo-polyploidization history and plant inulin production.</title>
        <authorList>
            <person name="Fan W."/>
            <person name="Wang S."/>
            <person name="Wang H."/>
            <person name="Wang A."/>
            <person name="Jiang F."/>
            <person name="Liu H."/>
            <person name="Zhao H."/>
            <person name="Xu D."/>
            <person name="Zhang Y."/>
        </authorList>
    </citation>
    <scope>NUCLEOTIDE SEQUENCE [LARGE SCALE GENOMIC DNA]</scope>
    <source>
        <strain evidence="2">cv. Yunnan</strain>
        <tissue evidence="1">Leaves</tissue>
    </source>
</reference>
<protein>
    <submittedName>
        <fullName evidence="1">Uncharacterized protein</fullName>
    </submittedName>
</protein>
<proteinExistence type="predicted"/>
<dbReference type="Proteomes" id="UP001056120">
    <property type="component" value="Linkage Group LG18"/>
</dbReference>
<evidence type="ECO:0000313" key="1">
    <source>
        <dbReference type="EMBL" id="KAI3756714.1"/>
    </source>
</evidence>